<evidence type="ECO:0000259" key="17">
    <source>
        <dbReference type="Pfam" id="PF02706"/>
    </source>
</evidence>
<comment type="catalytic activity">
    <reaction evidence="15">
        <text>L-tyrosyl-[protein] + ATP = O-phospho-L-tyrosyl-[protein] + ADP + H(+)</text>
        <dbReference type="Rhea" id="RHEA:10596"/>
        <dbReference type="Rhea" id="RHEA-COMP:10136"/>
        <dbReference type="Rhea" id="RHEA-COMP:20101"/>
        <dbReference type="ChEBI" id="CHEBI:15378"/>
        <dbReference type="ChEBI" id="CHEBI:30616"/>
        <dbReference type="ChEBI" id="CHEBI:46858"/>
        <dbReference type="ChEBI" id="CHEBI:61978"/>
        <dbReference type="ChEBI" id="CHEBI:456216"/>
        <dbReference type="EC" id="2.7.10.2"/>
    </reaction>
</comment>
<dbReference type="InterPro" id="IPR032807">
    <property type="entry name" value="GNVR"/>
</dbReference>
<evidence type="ECO:0000259" key="19">
    <source>
        <dbReference type="Pfam" id="PF13807"/>
    </source>
</evidence>
<keyword evidence="10" id="KW-0418">Kinase</keyword>
<comment type="subcellular location">
    <subcellularLocation>
        <location evidence="1">Cell inner membrane</location>
        <topology evidence="1">Multi-pass membrane protein</topology>
    </subcellularLocation>
</comment>
<protein>
    <recommendedName>
        <fullName evidence="4">non-specific protein-tyrosine kinase</fullName>
        <ecNumber evidence="4">2.7.10.2</ecNumber>
    </recommendedName>
</protein>
<comment type="similarity">
    <text evidence="3">Belongs to the etk/wzc family.</text>
</comment>
<evidence type="ECO:0000259" key="18">
    <source>
        <dbReference type="Pfam" id="PF13614"/>
    </source>
</evidence>
<feature type="domain" description="AAA" evidence="18">
    <location>
        <begin position="597"/>
        <end position="716"/>
    </location>
</feature>
<dbReference type="EMBL" id="VLKO01000016">
    <property type="protein sequence ID" value="TWH99164.1"/>
    <property type="molecule type" value="Genomic_DNA"/>
</dbReference>
<evidence type="ECO:0000256" key="8">
    <source>
        <dbReference type="ARBA" id="ARBA00022692"/>
    </source>
</evidence>
<evidence type="ECO:0000256" key="15">
    <source>
        <dbReference type="ARBA" id="ARBA00051245"/>
    </source>
</evidence>
<evidence type="ECO:0000256" key="10">
    <source>
        <dbReference type="ARBA" id="ARBA00022777"/>
    </source>
</evidence>
<evidence type="ECO:0000256" key="6">
    <source>
        <dbReference type="ARBA" id="ARBA00022519"/>
    </source>
</evidence>
<feature type="domain" description="Polysaccharide chain length determinant N-terminal" evidence="17">
    <location>
        <begin position="13"/>
        <end position="106"/>
    </location>
</feature>
<dbReference type="Pfam" id="PF13807">
    <property type="entry name" value="GNVR"/>
    <property type="match status" value="1"/>
</dbReference>
<dbReference type="EC" id="2.7.10.2" evidence="4"/>
<dbReference type="Proteomes" id="UP000317519">
    <property type="component" value="Unassembled WGS sequence"/>
</dbReference>
<organism evidence="20 21">
    <name type="scientific">Flavobacterium tiangeerense</name>
    <dbReference type="NCBI Taxonomy" id="459471"/>
    <lineage>
        <taxon>Bacteria</taxon>
        <taxon>Pseudomonadati</taxon>
        <taxon>Bacteroidota</taxon>
        <taxon>Flavobacteriia</taxon>
        <taxon>Flavobacteriales</taxon>
        <taxon>Flavobacteriaceae</taxon>
        <taxon>Flavobacterium</taxon>
    </lineage>
</organism>
<dbReference type="InterPro" id="IPR003856">
    <property type="entry name" value="LPS_length_determ_N"/>
</dbReference>
<feature type="domain" description="Tyrosine-protein kinase G-rich" evidence="19">
    <location>
        <begin position="448"/>
        <end position="517"/>
    </location>
</feature>
<evidence type="ECO:0000256" key="3">
    <source>
        <dbReference type="ARBA" id="ARBA00008883"/>
    </source>
</evidence>
<dbReference type="InterPro" id="IPR025669">
    <property type="entry name" value="AAA_dom"/>
</dbReference>
<dbReference type="NCBIfam" id="TIGR01007">
    <property type="entry name" value="eps_fam"/>
    <property type="match status" value="1"/>
</dbReference>
<evidence type="ECO:0000256" key="2">
    <source>
        <dbReference type="ARBA" id="ARBA00007316"/>
    </source>
</evidence>
<dbReference type="PANTHER" id="PTHR32309">
    <property type="entry name" value="TYROSINE-PROTEIN KINASE"/>
    <property type="match status" value="1"/>
</dbReference>
<proteinExistence type="inferred from homology"/>
<feature type="transmembrane region" description="Helical" evidence="16">
    <location>
        <begin position="498"/>
        <end position="517"/>
    </location>
</feature>
<evidence type="ECO:0000256" key="12">
    <source>
        <dbReference type="ARBA" id="ARBA00022989"/>
    </source>
</evidence>
<dbReference type="SUPFAM" id="SSF52540">
    <property type="entry name" value="P-loop containing nucleoside triphosphate hydrolases"/>
    <property type="match status" value="1"/>
</dbReference>
<evidence type="ECO:0000256" key="1">
    <source>
        <dbReference type="ARBA" id="ARBA00004429"/>
    </source>
</evidence>
<evidence type="ECO:0000313" key="20">
    <source>
        <dbReference type="EMBL" id="TWH99164.1"/>
    </source>
</evidence>
<keyword evidence="6" id="KW-0997">Cell inner membrane</keyword>
<reference evidence="20 21" key="1">
    <citation type="journal article" date="2015" name="Stand. Genomic Sci.">
        <title>Genomic Encyclopedia of Bacterial and Archaeal Type Strains, Phase III: the genomes of soil and plant-associated and newly described type strains.</title>
        <authorList>
            <person name="Whitman W.B."/>
            <person name="Woyke T."/>
            <person name="Klenk H.P."/>
            <person name="Zhou Y."/>
            <person name="Lilburn T.G."/>
            <person name="Beck B.J."/>
            <person name="De Vos P."/>
            <person name="Vandamme P."/>
            <person name="Eisen J.A."/>
            <person name="Garrity G."/>
            <person name="Hugenholtz P."/>
            <person name="Kyrpides N.C."/>
        </authorList>
    </citation>
    <scope>NUCLEOTIDE SEQUENCE [LARGE SCALE GENOMIC DNA]</scope>
    <source>
        <strain evidence="20 21">CGMCC 1.6847</strain>
    </source>
</reference>
<keyword evidence="7" id="KW-0808">Transferase</keyword>
<keyword evidence="14" id="KW-0829">Tyrosine-protein kinase</keyword>
<keyword evidence="11" id="KW-0067">ATP-binding</keyword>
<evidence type="ECO:0000256" key="9">
    <source>
        <dbReference type="ARBA" id="ARBA00022741"/>
    </source>
</evidence>
<keyword evidence="5" id="KW-1003">Cell membrane</keyword>
<evidence type="ECO:0000256" key="7">
    <source>
        <dbReference type="ARBA" id="ARBA00022679"/>
    </source>
</evidence>
<gene>
    <name evidence="20" type="ORF">IQ05_03159</name>
</gene>
<dbReference type="CDD" id="cd05387">
    <property type="entry name" value="BY-kinase"/>
    <property type="match status" value="1"/>
</dbReference>
<keyword evidence="8 16" id="KW-0812">Transmembrane</keyword>
<dbReference type="InterPro" id="IPR005702">
    <property type="entry name" value="Wzc-like_C"/>
</dbReference>
<evidence type="ECO:0000256" key="4">
    <source>
        <dbReference type="ARBA" id="ARBA00011903"/>
    </source>
</evidence>
<evidence type="ECO:0000256" key="13">
    <source>
        <dbReference type="ARBA" id="ARBA00023136"/>
    </source>
</evidence>
<dbReference type="PANTHER" id="PTHR32309:SF13">
    <property type="entry name" value="FERRIC ENTEROBACTIN TRANSPORT PROTEIN FEPE"/>
    <property type="match status" value="1"/>
</dbReference>
<name>A0ABY3FJP9_9FLAO</name>
<keyword evidence="21" id="KW-1185">Reference proteome</keyword>
<comment type="similarity">
    <text evidence="2">Belongs to the CpsD/CapB family.</text>
</comment>
<dbReference type="InterPro" id="IPR027417">
    <property type="entry name" value="P-loop_NTPase"/>
</dbReference>
<dbReference type="Pfam" id="PF13614">
    <property type="entry name" value="AAA_31"/>
    <property type="match status" value="1"/>
</dbReference>
<evidence type="ECO:0000256" key="5">
    <source>
        <dbReference type="ARBA" id="ARBA00022475"/>
    </source>
</evidence>
<keyword evidence="12 16" id="KW-1133">Transmembrane helix</keyword>
<keyword evidence="9" id="KW-0547">Nucleotide-binding</keyword>
<evidence type="ECO:0000256" key="16">
    <source>
        <dbReference type="SAM" id="Phobius"/>
    </source>
</evidence>
<evidence type="ECO:0000256" key="11">
    <source>
        <dbReference type="ARBA" id="ARBA00022840"/>
    </source>
</evidence>
<dbReference type="Pfam" id="PF02706">
    <property type="entry name" value="Wzz"/>
    <property type="match status" value="1"/>
</dbReference>
<dbReference type="Gene3D" id="3.40.50.300">
    <property type="entry name" value="P-loop containing nucleotide triphosphate hydrolases"/>
    <property type="match status" value="1"/>
</dbReference>
<dbReference type="RefSeq" id="WP_144894281.1">
    <property type="nucleotide sequence ID" value="NZ_VLKO01000016.1"/>
</dbReference>
<accession>A0ABY3FJP9</accession>
<feature type="transmembrane region" description="Helical" evidence="16">
    <location>
        <begin position="27"/>
        <end position="45"/>
    </location>
</feature>
<sequence>MENSIQTDHTEQDFNIRAIVDQYAAHWRWFLLGIMISLSIAYVYLRYTTPQYKAATTILVKDEKKGGLSSELSAFADMGIGGVKNNLDNEIEILKSRTLVESTLRKMNLSVTLVSQGKIISSDLYKNAPIIVTFLNKKQDFEDRTAAFEFKATAPNSFELQEEAENKMLLTSKKTYRYGESIPSKLGTFVINKSLVNPLSHGESAATIQIVITPLEKVVNSYRSRLTVNPLSKTSSVVELSIVDPVVEKAEDFLNNLVKNYNQDAAADKNFISENTSRFIANRLALITEELDGVEQNVQDFKNSNRLTDIETEAKLFIEGSSEYDKKGVEADIQLNMIGSMIDFMKKSKKADLLPNNIISGEATELIGEYNKLVLDRNRILKSATESNPSVVKLDAQIESLKSNVSASLTRMKSNLQIQKRDLNGQEGLLNSKIGKIPVQERQFRVIARQQKVKEELYLYLLQKREETAIAMAATEAIARVVDEAKGSEVPVSPKKSIIYLAALLLGLLVPFGVIYVNDLLDTKIKSRLDLEGKTLIPFIGDVPSSDSPNELIRSESRTSSAEALRIIRTNLEFMLSRVPDGQAKTIFLTSTFPSEGKTFVSVNLAATFALSGKKVLLIGMDIRSPRLDDYLTIPDDGVTNYLSSKDLKVEDFIVKYDGFQHFDILPAGIVPPNPAELLMSQKVETMFENLKKKYDYIIVDTAPVALVTDTLLIANNADCFIYVARANVLEKRMLNIPNTLYKEHKLPNMCLLLNDTDSSKGYGYGYGYGMQVEQKAWYKRLLNMK</sequence>
<evidence type="ECO:0000256" key="14">
    <source>
        <dbReference type="ARBA" id="ARBA00023137"/>
    </source>
</evidence>
<dbReference type="InterPro" id="IPR050445">
    <property type="entry name" value="Bact_polysacc_biosynth/exp"/>
</dbReference>
<evidence type="ECO:0000313" key="21">
    <source>
        <dbReference type="Proteomes" id="UP000317519"/>
    </source>
</evidence>
<keyword evidence="13 16" id="KW-0472">Membrane</keyword>
<comment type="caution">
    <text evidence="20">The sequence shown here is derived from an EMBL/GenBank/DDBJ whole genome shotgun (WGS) entry which is preliminary data.</text>
</comment>